<reference evidence="1" key="1">
    <citation type="journal article" date="2021" name="Open Biol.">
        <title>Shared evolutionary footprints suggest mitochondrial oxidative damage underlies multiple complex I losses in fungi.</title>
        <authorList>
            <person name="Schikora-Tamarit M.A."/>
            <person name="Marcet-Houben M."/>
            <person name="Nosek J."/>
            <person name="Gabaldon T."/>
        </authorList>
    </citation>
    <scope>NUCLEOTIDE SEQUENCE</scope>
    <source>
        <strain evidence="1">CBS2887</strain>
    </source>
</reference>
<keyword evidence="2" id="KW-1185">Reference proteome</keyword>
<gene>
    <name evidence="1" type="ORF">WICPIJ_000193</name>
</gene>
<comment type="caution">
    <text evidence="1">The sequence shown here is derived from an EMBL/GenBank/DDBJ whole genome shotgun (WGS) entry which is preliminary data.</text>
</comment>
<protein>
    <submittedName>
        <fullName evidence="1">Uncharacterized protein</fullName>
    </submittedName>
</protein>
<accession>A0A9P8TR31</accession>
<dbReference type="Proteomes" id="UP000774326">
    <property type="component" value="Unassembled WGS sequence"/>
</dbReference>
<name>A0A9P8TR31_WICPI</name>
<dbReference type="EMBL" id="JAEUBG010000133">
    <property type="protein sequence ID" value="KAH3688833.1"/>
    <property type="molecule type" value="Genomic_DNA"/>
</dbReference>
<proteinExistence type="predicted"/>
<sequence length="75" mass="8040">MASKKCLYCLPSTAEAPTSRLKSSSPSSAMISSVMNKSSSKDLCGVANGFETPEPFFFLATPRTSSLIVLFKDEL</sequence>
<dbReference type="AlphaFoldDB" id="A0A9P8TR31"/>
<reference evidence="1" key="2">
    <citation type="submission" date="2021-01" db="EMBL/GenBank/DDBJ databases">
        <authorList>
            <person name="Schikora-Tamarit M.A."/>
        </authorList>
    </citation>
    <scope>NUCLEOTIDE SEQUENCE</scope>
    <source>
        <strain evidence="1">CBS2887</strain>
    </source>
</reference>
<organism evidence="1 2">
    <name type="scientific">Wickerhamomyces pijperi</name>
    <name type="common">Yeast</name>
    <name type="synonym">Pichia pijperi</name>
    <dbReference type="NCBI Taxonomy" id="599730"/>
    <lineage>
        <taxon>Eukaryota</taxon>
        <taxon>Fungi</taxon>
        <taxon>Dikarya</taxon>
        <taxon>Ascomycota</taxon>
        <taxon>Saccharomycotina</taxon>
        <taxon>Saccharomycetes</taxon>
        <taxon>Phaffomycetales</taxon>
        <taxon>Wickerhamomycetaceae</taxon>
        <taxon>Wickerhamomyces</taxon>
    </lineage>
</organism>
<evidence type="ECO:0000313" key="2">
    <source>
        <dbReference type="Proteomes" id="UP000774326"/>
    </source>
</evidence>
<evidence type="ECO:0000313" key="1">
    <source>
        <dbReference type="EMBL" id="KAH3688833.1"/>
    </source>
</evidence>